<evidence type="ECO:0000313" key="3">
    <source>
        <dbReference type="Proteomes" id="UP000324222"/>
    </source>
</evidence>
<proteinExistence type="predicted"/>
<feature type="compositionally biased region" description="Basic and acidic residues" evidence="1">
    <location>
        <begin position="21"/>
        <end position="31"/>
    </location>
</feature>
<reference evidence="2 3" key="1">
    <citation type="submission" date="2019-05" db="EMBL/GenBank/DDBJ databases">
        <title>Another draft genome of Portunus trituberculatus and its Hox gene families provides insights of decapod evolution.</title>
        <authorList>
            <person name="Jeong J.-H."/>
            <person name="Song I."/>
            <person name="Kim S."/>
            <person name="Choi T."/>
            <person name="Kim D."/>
            <person name="Ryu S."/>
            <person name="Kim W."/>
        </authorList>
    </citation>
    <scope>NUCLEOTIDE SEQUENCE [LARGE SCALE GENOMIC DNA]</scope>
    <source>
        <tissue evidence="2">Muscle</tissue>
    </source>
</reference>
<name>A0A5B7GZD6_PORTR</name>
<dbReference type="AlphaFoldDB" id="A0A5B7GZD6"/>
<dbReference type="Proteomes" id="UP000324222">
    <property type="component" value="Unassembled WGS sequence"/>
</dbReference>
<organism evidence="2 3">
    <name type="scientific">Portunus trituberculatus</name>
    <name type="common">Swimming crab</name>
    <name type="synonym">Neptunus trituberculatus</name>
    <dbReference type="NCBI Taxonomy" id="210409"/>
    <lineage>
        <taxon>Eukaryota</taxon>
        <taxon>Metazoa</taxon>
        <taxon>Ecdysozoa</taxon>
        <taxon>Arthropoda</taxon>
        <taxon>Crustacea</taxon>
        <taxon>Multicrustacea</taxon>
        <taxon>Malacostraca</taxon>
        <taxon>Eumalacostraca</taxon>
        <taxon>Eucarida</taxon>
        <taxon>Decapoda</taxon>
        <taxon>Pleocyemata</taxon>
        <taxon>Brachyura</taxon>
        <taxon>Eubrachyura</taxon>
        <taxon>Portunoidea</taxon>
        <taxon>Portunidae</taxon>
        <taxon>Portuninae</taxon>
        <taxon>Portunus</taxon>
    </lineage>
</organism>
<feature type="region of interest" description="Disordered" evidence="1">
    <location>
        <begin position="92"/>
        <end position="118"/>
    </location>
</feature>
<dbReference type="EMBL" id="VSRR010023651">
    <property type="protein sequence ID" value="MPC65651.1"/>
    <property type="molecule type" value="Genomic_DNA"/>
</dbReference>
<keyword evidence="3" id="KW-1185">Reference proteome</keyword>
<comment type="caution">
    <text evidence="2">The sequence shown here is derived from an EMBL/GenBank/DDBJ whole genome shotgun (WGS) entry which is preliminary data.</text>
</comment>
<accession>A0A5B7GZD6</accession>
<protein>
    <submittedName>
        <fullName evidence="2">Uncharacterized protein</fullName>
    </submittedName>
</protein>
<evidence type="ECO:0000256" key="1">
    <source>
        <dbReference type="SAM" id="MobiDB-lite"/>
    </source>
</evidence>
<feature type="region of interest" description="Disordered" evidence="1">
    <location>
        <begin position="1"/>
        <end position="69"/>
    </location>
</feature>
<gene>
    <name evidence="2" type="ORF">E2C01_059789</name>
</gene>
<evidence type="ECO:0000313" key="2">
    <source>
        <dbReference type="EMBL" id="MPC65651.1"/>
    </source>
</evidence>
<sequence>MGQGKTEIGLNWMKRGLGVGKTREETERERDGDENENGMKWTWMGQDWDKTGTERNMMGQGTEREEKGGWDWYMDETRQGWGEVERQWRDMDGRGRLSEEFSPVPSPSNSLPCPTDRR</sequence>